<gene>
    <name evidence="1" type="ORF">CY34DRAFT_105932</name>
</gene>
<dbReference type="InParanoid" id="A0A0D0AS65"/>
<dbReference type="OrthoDB" id="2648404at2759"/>
<dbReference type="AlphaFoldDB" id="A0A0D0AS65"/>
<proteinExistence type="predicted"/>
<name>A0A0D0AS65_9AGAM</name>
<sequence length="210" mass="22683">MDRCGLKRLQDLLKQAVTVNLKNRGNALATHKSPAATHNLKASLLLGTFAFLRLNSPHGRMLSAQPACKQLAGFFNFIGTIRRRAKYIFGSPHAAETINLSILLKKMSDVCVAVGIPNRHLGRAARGRARLGIVRLPREAQCAICPEDIETDGGTATLVFDQGSTYGITTCTYEENSGTEIICPYVTDTGELNGTVEYCPQTTALGDCVS</sequence>
<reference evidence="1 2" key="1">
    <citation type="submission" date="2014-04" db="EMBL/GenBank/DDBJ databases">
        <authorList>
            <consortium name="DOE Joint Genome Institute"/>
            <person name="Kuo A."/>
            <person name="Ruytinx J."/>
            <person name="Rineau F."/>
            <person name="Colpaert J."/>
            <person name="Kohler A."/>
            <person name="Nagy L.G."/>
            <person name="Floudas D."/>
            <person name="Copeland A."/>
            <person name="Barry K.W."/>
            <person name="Cichocki N."/>
            <person name="Veneault-Fourrey C."/>
            <person name="LaButti K."/>
            <person name="Lindquist E.A."/>
            <person name="Lipzen A."/>
            <person name="Lundell T."/>
            <person name="Morin E."/>
            <person name="Murat C."/>
            <person name="Sun H."/>
            <person name="Tunlid A."/>
            <person name="Henrissat B."/>
            <person name="Grigoriev I.V."/>
            <person name="Hibbett D.S."/>
            <person name="Martin F."/>
            <person name="Nordberg H.P."/>
            <person name="Cantor M.N."/>
            <person name="Hua S.X."/>
        </authorList>
    </citation>
    <scope>NUCLEOTIDE SEQUENCE [LARGE SCALE GENOMIC DNA]</scope>
    <source>
        <strain evidence="1 2">UH-Slu-Lm8-n1</strain>
    </source>
</reference>
<evidence type="ECO:0000313" key="2">
    <source>
        <dbReference type="Proteomes" id="UP000054485"/>
    </source>
</evidence>
<protein>
    <submittedName>
        <fullName evidence="1">Uncharacterized protein</fullName>
    </submittedName>
</protein>
<evidence type="ECO:0000313" key="1">
    <source>
        <dbReference type="EMBL" id="KIK44496.1"/>
    </source>
</evidence>
<dbReference type="HOGENOM" id="CLU_1310823_0_0_1"/>
<organism evidence="1 2">
    <name type="scientific">Suillus luteus UH-Slu-Lm8-n1</name>
    <dbReference type="NCBI Taxonomy" id="930992"/>
    <lineage>
        <taxon>Eukaryota</taxon>
        <taxon>Fungi</taxon>
        <taxon>Dikarya</taxon>
        <taxon>Basidiomycota</taxon>
        <taxon>Agaricomycotina</taxon>
        <taxon>Agaricomycetes</taxon>
        <taxon>Agaricomycetidae</taxon>
        <taxon>Boletales</taxon>
        <taxon>Suillineae</taxon>
        <taxon>Suillaceae</taxon>
        <taxon>Suillus</taxon>
    </lineage>
</organism>
<dbReference type="EMBL" id="KN835189">
    <property type="protein sequence ID" value="KIK44496.1"/>
    <property type="molecule type" value="Genomic_DNA"/>
</dbReference>
<accession>A0A0D0AS65</accession>
<dbReference type="Proteomes" id="UP000054485">
    <property type="component" value="Unassembled WGS sequence"/>
</dbReference>
<reference evidence="2" key="2">
    <citation type="submission" date="2015-01" db="EMBL/GenBank/DDBJ databases">
        <title>Evolutionary Origins and Diversification of the Mycorrhizal Mutualists.</title>
        <authorList>
            <consortium name="DOE Joint Genome Institute"/>
            <consortium name="Mycorrhizal Genomics Consortium"/>
            <person name="Kohler A."/>
            <person name="Kuo A."/>
            <person name="Nagy L.G."/>
            <person name="Floudas D."/>
            <person name="Copeland A."/>
            <person name="Barry K.W."/>
            <person name="Cichocki N."/>
            <person name="Veneault-Fourrey C."/>
            <person name="LaButti K."/>
            <person name="Lindquist E.A."/>
            <person name="Lipzen A."/>
            <person name="Lundell T."/>
            <person name="Morin E."/>
            <person name="Murat C."/>
            <person name="Riley R."/>
            <person name="Ohm R."/>
            <person name="Sun H."/>
            <person name="Tunlid A."/>
            <person name="Henrissat B."/>
            <person name="Grigoriev I.V."/>
            <person name="Hibbett D.S."/>
            <person name="Martin F."/>
        </authorList>
    </citation>
    <scope>NUCLEOTIDE SEQUENCE [LARGE SCALE GENOMIC DNA]</scope>
    <source>
        <strain evidence="2">UH-Slu-Lm8-n1</strain>
    </source>
</reference>
<keyword evidence="2" id="KW-1185">Reference proteome</keyword>